<dbReference type="InterPro" id="IPR025997">
    <property type="entry name" value="SBP_2_dom"/>
</dbReference>
<comment type="similarity">
    <text evidence="2">Belongs to the bacterial solute-binding protein 2 family.</text>
</comment>
<dbReference type="GO" id="GO:0030246">
    <property type="term" value="F:carbohydrate binding"/>
    <property type="evidence" value="ECO:0007669"/>
    <property type="project" value="UniProtKB-ARBA"/>
</dbReference>
<dbReference type="EMBL" id="FNFM01000001">
    <property type="protein sequence ID" value="SDJ69027.1"/>
    <property type="molecule type" value="Genomic_DNA"/>
</dbReference>
<dbReference type="AlphaFoldDB" id="A0A1G8VT78"/>
<evidence type="ECO:0000313" key="6">
    <source>
        <dbReference type="EMBL" id="SDJ69027.1"/>
    </source>
</evidence>
<evidence type="ECO:0000256" key="1">
    <source>
        <dbReference type="ARBA" id="ARBA00004196"/>
    </source>
</evidence>
<comment type="subcellular location">
    <subcellularLocation>
        <location evidence="1">Cell envelope</location>
    </subcellularLocation>
</comment>
<keyword evidence="3 4" id="KW-0732">Signal</keyword>
<evidence type="ECO:0000256" key="3">
    <source>
        <dbReference type="ARBA" id="ARBA00022729"/>
    </source>
</evidence>
<dbReference type="InterPro" id="IPR028082">
    <property type="entry name" value="Peripla_BP_I"/>
</dbReference>
<dbReference type="PANTHER" id="PTHR46847:SF1">
    <property type="entry name" value="D-ALLOSE-BINDING PERIPLASMIC PROTEIN-RELATED"/>
    <property type="match status" value="1"/>
</dbReference>
<gene>
    <name evidence="6" type="ORF">SAMN04487820_101299</name>
</gene>
<feature type="signal peptide" evidence="4">
    <location>
        <begin position="1"/>
        <end position="31"/>
    </location>
</feature>
<protein>
    <submittedName>
        <fullName evidence="6">Ribose transport system substrate-binding protein</fullName>
    </submittedName>
</protein>
<dbReference type="SUPFAM" id="SSF53822">
    <property type="entry name" value="Periplasmic binding protein-like I"/>
    <property type="match status" value="1"/>
</dbReference>
<keyword evidence="7" id="KW-1185">Reference proteome</keyword>
<sequence>MSSRTRSMFAAACAVALLGAGCGTTSTNAGAAGGGPDSAEVCGGPGEEYTIGVSQANVAEPYRVRMNADIRRAAAEVEQFDEVQFLDAAQDNSRQVSQIRTLVTKQVDLLIVSPNEAAPLTGVVGRAYNSGIPVILLDRKVNGESYSTFIGADNEKIGRKAGEYLAEHLLPEGGRIVELRGLSGSTPAAERGRGFRAGIEGSGIEIIATADGQWLRAEARSKMAAMLKAHPRIDAVYGHNDPMAEGAHLAARAAGRAGGTRFVGIDGLPTPSGGIKAVQQGRLSATFVYPTGGAEAITAAKRILIDCEPVPEKQTLPTQLVTRENAAEVYSRLNSR</sequence>
<feature type="domain" description="Periplasmic binding protein" evidence="5">
    <location>
        <begin position="51"/>
        <end position="303"/>
    </location>
</feature>
<dbReference type="GO" id="GO:0030313">
    <property type="term" value="C:cell envelope"/>
    <property type="evidence" value="ECO:0007669"/>
    <property type="project" value="UniProtKB-SubCell"/>
</dbReference>
<dbReference type="PANTHER" id="PTHR46847">
    <property type="entry name" value="D-ALLOSE-BINDING PERIPLASMIC PROTEIN-RELATED"/>
    <property type="match status" value="1"/>
</dbReference>
<dbReference type="Proteomes" id="UP000199213">
    <property type="component" value="Unassembled WGS sequence"/>
</dbReference>
<dbReference type="PROSITE" id="PS51257">
    <property type="entry name" value="PROKAR_LIPOPROTEIN"/>
    <property type="match status" value="1"/>
</dbReference>
<evidence type="ECO:0000313" key="7">
    <source>
        <dbReference type="Proteomes" id="UP000199213"/>
    </source>
</evidence>
<proteinExistence type="inferred from homology"/>
<dbReference type="Pfam" id="PF13407">
    <property type="entry name" value="Peripla_BP_4"/>
    <property type="match status" value="1"/>
</dbReference>
<dbReference type="RefSeq" id="WP_092625578.1">
    <property type="nucleotide sequence ID" value="NZ_FNFM01000001.1"/>
</dbReference>
<dbReference type="Gene3D" id="3.40.50.2300">
    <property type="match status" value="2"/>
</dbReference>
<evidence type="ECO:0000256" key="4">
    <source>
        <dbReference type="SAM" id="SignalP"/>
    </source>
</evidence>
<accession>A0A1G8VT78</accession>
<name>A0A1G8VT78_ACTMZ</name>
<evidence type="ECO:0000256" key="2">
    <source>
        <dbReference type="ARBA" id="ARBA00007639"/>
    </source>
</evidence>
<dbReference type="OrthoDB" id="9813037at2"/>
<dbReference type="CDD" id="cd06308">
    <property type="entry name" value="PBP1_sensor_kinase-like"/>
    <property type="match status" value="1"/>
</dbReference>
<evidence type="ECO:0000259" key="5">
    <source>
        <dbReference type="Pfam" id="PF13407"/>
    </source>
</evidence>
<feature type="chain" id="PRO_5011529381" evidence="4">
    <location>
        <begin position="32"/>
        <end position="336"/>
    </location>
</feature>
<organism evidence="6 7">
    <name type="scientific">Actinopolyspora mzabensis</name>
    <dbReference type="NCBI Taxonomy" id="995066"/>
    <lineage>
        <taxon>Bacteria</taxon>
        <taxon>Bacillati</taxon>
        <taxon>Actinomycetota</taxon>
        <taxon>Actinomycetes</taxon>
        <taxon>Actinopolysporales</taxon>
        <taxon>Actinopolysporaceae</taxon>
        <taxon>Actinopolyspora</taxon>
    </lineage>
</organism>
<reference evidence="7" key="1">
    <citation type="submission" date="2016-10" db="EMBL/GenBank/DDBJ databases">
        <authorList>
            <person name="Varghese N."/>
            <person name="Submissions S."/>
        </authorList>
    </citation>
    <scope>NUCLEOTIDE SEQUENCE [LARGE SCALE GENOMIC DNA]</scope>
    <source>
        <strain evidence="7">DSM 45460</strain>
    </source>
</reference>